<gene>
    <name evidence="1" type="ORF">LCGC14_2000170</name>
</gene>
<dbReference type="Gene3D" id="2.60.120.260">
    <property type="entry name" value="Galactose-binding domain-like"/>
    <property type="match status" value="1"/>
</dbReference>
<accession>A0A0F9FRC0</accession>
<dbReference type="EMBL" id="LAZR01022718">
    <property type="protein sequence ID" value="KKL80896.1"/>
    <property type="molecule type" value="Genomic_DNA"/>
</dbReference>
<protein>
    <submittedName>
        <fullName evidence="1">Uncharacterized protein</fullName>
    </submittedName>
</protein>
<name>A0A0F9FRC0_9ZZZZ</name>
<evidence type="ECO:0000313" key="1">
    <source>
        <dbReference type="EMBL" id="KKL80896.1"/>
    </source>
</evidence>
<comment type="caution">
    <text evidence="1">The sequence shown here is derived from an EMBL/GenBank/DDBJ whole genome shotgun (WGS) entry which is preliminary data.</text>
</comment>
<reference evidence="1" key="1">
    <citation type="journal article" date="2015" name="Nature">
        <title>Complex archaea that bridge the gap between prokaryotes and eukaryotes.</title>
        <authorList>
            <person name="Spang A."/>
            <person name="Saw J.H."/>
            <person name="Jorgensen S.L."/>
            <person name="Zaremba-Niedzwiedzka K."/>
            <person name="Martijn J."/>
            <person name="Lind A.E."/>
            <person name="van Eijk R."/>
            <person name="Schleper C."/>
            <person name="Guy L."/>
            <person name="Ettema T.J."/>
        </authorList>
    </citation>
    <scope>NUCLEOTIDE SEQUENCE</scope>
</reference>
<sequence length="386" mass="41753">MAGTNTSSTGTTITETGGNLNYSSGDTFFYDGVYVTVVTSAEAARGETRVTREGWAVTGSLTVDPSVGSLASGDLFVLSKHPPALLQNSINRLLRNTYQPAFAPLSLSVFASDNNDGEASTIADGYTVAAGGAALTAETSIVFNGAQSIKSTNNNANEYFALNSQIGVNDGQSLYAAAMCYVTQGDDAIFRVMDVTNSATIDSATSDEPSWMEMVYPFSVPSGCEQIDLRMIGVGADDVIYWDDIQVWHQGEGVYPLPSWIEWPEQMIDVRGFPQGTGGPNSNDYRANERASVPLRWHTEREDHRANKPVHIWVEGTSTRPYIYAHRPFAELTADDGTSNADLDALVEDAAFLVLHPDRAEQYLSVLRQNRLGGATIVAPRRVGVR</sequence>
<proteinExistence type="predicted"/>
<dbReference type="AlphaFoldDB" id="A0A0F9FRC0"/>
<organism evidence="1">
    <name type="scientific">marine sediment metagenome</name>
    <dbReference type="NCBI Taxonomy" id="412755"/>
    <lineage>
        <taxon>unclassified sequences</taxon>
        <taxon>metagenomes</taxon>
        <taxon>ecological metagenomes</taxon>
    </lineage>
</organism>